<dbReference type="EMBL" id="JAQGDS010000006">
    <property type="protein sequence ID" value="KAJ6259792.1"/>
    <property type="molecule type" value="Genomic_DNA"/>
</dbReference>
<organism evidence="1 2">
    <name type="scientific">Drechslerella dactyloides</name>
    <name type="common">Nematode-trapping fungus</name>
    <name type="synonym">Arthrobotrys dactyloides</name>
    <dbReference type="NCBI Taxonomy" id="74499"/>
    <lineage>
        <taxon>Eukaryota</taxon>
        <taxon>Fungi</taxon>
        <taxon>Dikarya</taxon>
        <taxon>Ascomycota</taxon>
        <taxon>Pezizomycotina</taxon>
        <taxon>Orbiliomycetes</taxon>
        <taxon>Orbiliales</taxon>
        <taxon>Orbiliaceae</taxon>
        <taxon>Drechslerella</taxon>
    </lineage>
</organism>
<evidence type="ECO:0008006" key="3">
    <source>
        <dbReference type="Google" id="ProtNLM"/>
    </source>
</evidence>
<dbReference type="Proteomes" id="UP001221413">
    <property type="component" value="Unassembled WGS sequence"/>
</dbReference>
<sequence>MSEYVTEVVTFNLRDGITRDQLLDPASPHAAGLAKLKEQPGCEKVTWGLTIASMGPDPRKLLWFVEWDDISSHKKFMAQPYYQSFVESVLVITDTSHPSGPILVRHYPLSPPLSTLLSSLPASDIAARKVEYLTTTVKPDIDVSQLATDLAPLGQAVAAEGVPSTFAYSVEDAKAMLVLNLWKSIEQNMAFVGTEAFKMAAGPMGAASAGPPVVMHFEILG</sequence>
<name>A0AAD6NIV1_DREDA</name>
<evidence type="ECO:0000313" key="1">
    <source>
        <dbReference type="EMBL" id="KAJ6259792.1"/>
    </source>
</evidence>
<comment type="caution">
    <text evidence="1">The sequence shown here is derived from an EMBL/GenBank/DDBJ whole genome shotgun (WGS) entry which is preliminary data.</text>
</comment>
<evidence type="ECO:0000313" key="2">
    <source>
        <dbReference type="Proteomes" id="UP001221413"/>
    </source>
</evidence>
<dbReference type="AlphaFoldDB" id="A0AAD6NIV1"/>
<dbReference type="SUPFAM" id="SSF54909">
    <property type="entry name" value="Dimeric alpha+beta barrel"/>
    <property type="match status" value="1"/>
</dbReference>
<gene>
    <name evidence="1" type="ORF">Dda_5433</name>
</gene>
<proteinExistence type="predicted"/>
<accession>A0AAD6NIV1</accession>
<reference evidence="1" key="1">
    <citation type="submission" date="2023-01" db="EMBL/GenBank/DDBJ databases">
        <title>The chitinases involved in constricting ring structure development in the nematode-trapping fungus Drechslerella dactyloides.</title>
        <authorList>
            <person name="Wang R."/>
            <person name="Zhang L."/>
            <person name="Tang P."/>
            <person name="Li S."/>
            <person name="Liang L."/>
        </authorList>
    </citation>
    <scope>NUCLEOTIDE SEQUENCE</scope>
    <source>
        <strain evidence="1">YMF1.00031</strain>
    </source>
</reference>
<dbReference type="InterPro" id="IPR011008">
    <property type="entry name" value="Dimeric_a/b-barrel"/>
</dbReference>
<keyword evidence="2" id="KW-1185">Reference proteome</keyword>
<dbReference type="Gene3D" id="3.30.70.100">
    <property type="match status" value="2"/>
</dbReference>
<protein>
    <recommendedName>
        <fullName evidence="3">ABM domain-containing protein</fullName>
    </recommendedName>
</protein>